<keyword evidence="2" id="KW-1185">Reference proteome</keyword>
<protein>
    <submittedName>
        <fullName evidence="1">Uncharacterized protein</fullName>
    </submittedName>
</protein>
<dbReference type="Proteomes" id="UP000828048">
    <property type="component" value="Chromosome 11"/>
</dbReference>
<dbReference type="EMBL" id="CM037161">
    <property type="protein sequence ID" value="KAH7854585.1"/>
    <property type="molecule type" value="Genomic_DNA"/>
</dbReference>
<evidence type="ECO:0000313" key="2">
    <source>
        <dbReference type="Proteomes" id="UP000828048"/>
    </source>
</evidence>
<reference evidence="1 2" key="1">
    <citation type="journal article" date="2021" name="Hortic Res">
        <title>High-quality reference genome and annotation aids understanding of berry development for evergreen blueberry (Vaccinium darrowii).</title>
        <authorList>
            <person name="Yu J."/>
            <person name="Hulse-Kemp A.M."/>
            <person name="Babiker E."/>
            <person name="Staton M."/>
        </authorList>
    </citation>
    <scope>NUCLEOTIDE SEQUENCE [LARGE SCALE GENOMIC DNA]</scope>
    <source>
        <strain evidence="2">cv. NJ 8807/NJ 8810</strain>
        <tissue evidence="1">Young leaf</tissue>
    </source>
</reference>
<accession>A0ACB7YM64</accession>
<name>A0ACB7YM64_9ERIC</name>
<proteinExistence type="predicted"/>
<gene>
    <name evidence="1" type="ORF">Vadar_015624</name>
</gene>
<sequence>MAKPSTLYHLTATILIFLIITQFSSARPLRAFNPSTELPENPALPGGALPEKDSSEQVFPCEMESNQNSATEFSSAPKARLGGRYGPLFLAMLPKGSVPPSGPSRRINDDNN</sequence>
<comment type="caution">
    <text evidence="1">The sequence shown here is derived from an EMBL/GenBank/DDBJ whole genome shotgun (WGS) entry which is preliminary data.</text>
</comment>
<evidence type="ECO:0000313" key="1">
    <source>
        <dbReference type="EMBL" id="KAH7854585.1"/>
    </source>
</evidence>
<organism evidence="1 2">
    <name type="scientific">Vaccinium darrowii</name>
    <dbReference type="NCBI Taxonomy" id="229202"/>
    <lineage>
        <taxon>Eukaryota</taxon>
        <taxon>Viridiplantae</taxon>
        <taxon>Streptophyta</taxon>
        <taxon>Embryophyta</taxon>
        <taxon>Tracheophyta</taxon>
        <taxon>Spermatophyta</taxon>
        <taxon>Magnoliopsida</taxon>
        <taxon>eudicotyledons</taxon>
        <taxon>Gunneridae</taxon>
        <taxon>Pentapetalae</taxon>
        <taxon>asterids</taxon>
        <taxon>Ericales</taxon>
        <taxon>Ericaceae</taxon>
        <taxon>Vaccinioideae</taxon>
        <taxon>Vaccinieae</taxon>
        <taxon>Vaccinium</taxon>
    </lineage>
</organism>